<comment type="caution">
    <text evidence="1">The sequence shown here is derived from an EMBL/GenBank/DDBJ whole genome shotgun (WGS) entry which is preliminary data.</text>
</comment>
<organism evidence="1 2">
    <name type="scientific">Cylicocyclus nassatus</name>
    <name type="common">Nematode worm</name>
    <dbReference type="NCBI Taxonomy" id="53992"/>
    <lineage>
        <taxon>Eukaryota</taxon>
        <taxon>Metazoa</taxon>
        <taxon>Ecdysozoa</taxon>
        <taxon>Nematoda</taxon>
        <taxon>Chromadorea</taxon>
        <taxon>Rhabditida</taxon>
        <taxon>Rhabditina</taxon>
        <taxon>Rhabditomorpha</taxon>
        <taxon>Strongyloidea</taxon>
        <taxon>Strongylidae</taxon>
        <taxon>Cylicocyclus</taxon>
    </lineage>
</organism>
<sequence length="219" mass="25507">MIHSAIGQIGELTNSEADVHDSLDPLHPLRYWHALLAERRSENRWAEEVLPTYEQRTRTNVGATSYKRVQINVFITYFANFDFVITNDHDARECVGKETEFYAIGPEKRSPDLEVGDWVMWKEDAIEAYWKFFARYEHNGRNTGAETKCANSGTECIELDTRSNNINYEEWKPMKDQMQVMKGTVTKVVKRGCCNVKWDNGWNFHHLQAMLRLAPSQLK</sequence>
<gene>
    <name evidence="1" type="ORF">CYNAS_LOCUS3148</name>
</gene>
<protein>
    <submittedName>
        <fullName evidence="1">Uncharacterized protein</fullName>
    </submittedName>
</protein>
<name>A0AA36DQJ5_CYLNA</name>
<dbReference type="Proteomes" id="UP001176961">
    <property type="component" value="Unassembled WGS sequence"/>
</dbReference>
<reference evidence="1" key="1">
    <citation type="submission" date="2023-07" db="EMBL/GenBank/DDBJ databases">
        <authorList>
            <consortium name="CYATHOMIX"/>
        </authorList>
    </citation>
    <scope>NUCLEOTIDE SEQUENCE</scope>
    <source>
        <strain evidence="1">N/A</strain>
    </source>
</reference>
<dbReference type="AlphaFoldDB" id="A0AA36DQJ5"/>
<accession>A0AA36DQJ5</accession>
<evidence type="ECO:0000313" key="1">
    <source>
        <dbReference type="EMBL" id="CAJ0591165.1"/>
    </source>
</evidence>
<evidence type="ECO:0000313" key="2">
    <source>
        <dbReference type="Proteomes" id="UP001176961"/>
    </source>
</evidence>
<keyword evidence="2" id="KW-1185">Reference proteome</keyword>
<dbReference type="EMBL" id="CATQJL010000001">
    <property type="protein sequence ID" value="CAJ0591165.1"/>
    <property type="molecule type" value="Genomic_DNA"/>
</dbReference>
<proteinExistence type="predicted"/>